<dbReference type="STRING" id="36844.SAMN04488501_11244"/>
<dbReference type="InterPro" id="IPR036291">
    <property type="entry name" value="NAD(P)-bd_dom_sf"/>
</dbReference>
<dbReference type="InterPro" id="IPR008927">
    <property type="entry name" value="6-PGluconate_DH-like_C_sf"/>
</dbReference>
<evidence type="ECO:0000313" key="7">
    <source>
        <dbReference type="EMBL" id="KOA20005.1"/>
    </source>
</evidence>
<sequence length="303" mass="34475">MQKIGFVGFGAIGGTYGAQMMDESIDIYVIVDDSRKERYEREGIFVNNKHYDLNMLTDKEDSIKMDIIFVSVKYHDLKDAIKLMKPFVGQETIIVSLLNGIDSEEILADIFGKEKVLFGFSVVIDALRIGNRIEYLNQGTIVFGDGFGKNPKAVAEVEELFKKAKISYKISNEMIREQWWKFLINVGINQTSAVLLGPYGLFQQNEEARSFMISAMKEVIELSKVMNINLEESGIDDFIVILNKLAPEKKTSMLQDVEAKRKTEVEMLAGKVIELGKRFGVPTPINELLFKMIKAIEYKNEHF</sequence>
<dbReference type="PANTHER" id="PTHR21708:SF26">
    <property type="entry name" value="2-DEHYDROPANTOATE 2-REDUCTASE"/>
    <property type="match status" value="1"/>
</dbReference>
<dbReference type="Pfam" id="PF08546">
    <property type="entry name" value="ApbA_C"/>
    <property type="match status" value="1"/>
</dbReference>
<organism evidence="7 8">
    <name type="scientific">Clostridium homopropionicum DSM 5847</name>
    <dbReference type="NCBI Taxonomy" id="1121318"/>
    <lineage>
        <taxon>Bacteria</taxon>
        <taxon>Bacillati</taxon>
        <taxon>Bacillota</taxon>
        <taxon>Clostridia</taxon>
        <taxon>Eubacteriales</taxon>
        <taxon>Clostridiaceae</taxon>
        <taxon>Clostridium</taxon>
    </lineage>
</organism>
<keyword evidence="4" id="KW-0566">Pantothenate biosynthesis</keyword>
<evidence type="ECO:0000256" key="1">
    <source>
        <dbReference type="ARBA" id="ARBA00007870"/>
    </source>
</evidence>
<dbReference type="GO" id="GO:0008677">
    <property type="term" value="F:2-dehydropantoate 2-reductase activity"/>
    <property type="evidence" value="ECO:0007669"/>
    <property type="project" value="UniProtKB-EC"/>
</dbReference>
<dbReference type="InterPro" id="IPR013752">
    <property type="entry name" value="KPA_reductase"/>
</dbReference>
<feature type="domain" description="Ketopantoate reductase N-terminal" evidence="5">
    <location>
        <begin position="4"/>
        <end position="145"/>
    </location>
</feature>
<protein>
    <recommendedName>
        <fullName evidence="4">2-dehydropantoate 2-reductase</fullName>
        <ecNumber evidence="4">1.1.1.169</ecNumber>
    </recommendedName>
    <alternativeName>
        <fullName evidence="4">Ketopantoate reductase</fullName>
    </alternativeName>
</protein>
<keyword evidence="2 4" id="KW-0521">NADP</keyword>
<dbReference type="EC" id="1.1.1.169" evidence="4"/>
<dbReference type="GO" id="GO:0015940">
    <property type="term" value="P:pantothenate biosynthetic process"/>
    <property type="evidence" value="ECO:0007669"/>
    <property type="project" value="UniProtKB-UniPathway"/>
</dbReference>
<comment type="caution">
    <text evidence="7">The sequence shown here is derived from an EMBL/GenBank/DDBJ whole genome shotgun (WGS) entry which is preliminary data.</text>
</comment>
<evidence type="ECO:0000256" key="2">
    <source>
        <dbReference type="ARBA" id="ARBA00022857"/>
    </source>
</evidence>
<dbReference type="Pfam" id="PF02558">
    <property type="entry name" value="ApbA"/>
    <property type="match status" value="1"/>
</dbReference>
<dbReference type="UniPathway" id="UPA00028">
    <property type="reaction ID" value="UER00004"/>
</dbReference>
<comment type="catalytic activity">
    <reaction evidence="4">
        <text>(R)-pantoate + NADP(+) = 2-dehydropantoate + NADPH + H(+)</text>
        <dbReference type="Rhea" id="RHEA:16233"/>
        <dbReference type="ChEBI" id="CHEBI:11561"/>
        <dbReference type="ChEBI" id="CHEBI:15378"/>
        <dbReference type="ChEBI" id="CHEBI:15980"/>
        <dbReference type="ChEBI" id="CHEBI:57783"/>
        <dbReference type="ChEBI" id="CHEBI:58349"/>
        <dbReference type="EC" id="1.1.1.169"/>
    </reaction>
</comment>
<feature type="domain" description="Ketopantoate reductase C-terminal" evidence="6">
    <location>
        <begin position="174"/>
        <end position="297"/>
    </location>
</feature>
<dbReference type="RefSeq" id="WP_052221133.1">
    <property type="nucleotide sequence ID" value="NZ_LHUR01000021.1"/>
</dbReference>
<dbReference type="PANTHER" id="PTHR21708">
    <property type="entry name" value="PROBABLE 2-DEHYDROPANTOATE 2-REDUCTASE"/>
    <property type="match status" value="1"/>
</dbReference>
<evidence type="ECO:0000256" key="3">
    <source>
        <dbReference type="ARBA" id="ARBA00023002"/>
    </source>
</evidence>
<comment type="function">
    <text evidence="4">Catalyzes the NADPH-dependent reduction of ketopantoate into pantoic acid.</text>
</comment>
<dbReference type="GO" id="GO:0005737">
    <property type="term" value="C:cytoplasm"/>
    <property type="evidence" value="ECO:0007669"/>
    <property type="project" value="TreeGrafter"/>
</dbReference>
<dbReference type="InterPro" id="IPR013328">
    <property type="entry name" value="6PGD_dom2"/>
</dbReference>
<dbReference type="AlphaFoldDB" id="A0A0L6ZAK7"/>
<gene>
    <name evidence="7" type="primary">panE</name>
    <name evidence="7" type="ORF">CLHOM_15700</name>
</gene>
<keyword evidence="8" id="KW-1185">Reference proteome</keyword>
<evidence type="ECO:0000259" key="6">
    <source>
        <dbReference type="Pfam" id="PF08546"/>
    </source>
</evidence>
<dbReference type="Gene3D" id="3.40.50.720">
    <property type="entry name" value="NAD(P)-binding Rossmann-like Domain"/>
    <property type="match status" value="1"/>
</dbReference>
<proteinExistence type="inferred from homology"/>
<dbReference type="InterPro" id="IPR013332">
    <property type="entry name" value="KPR_N"/>
</dbReference>
<evidence type="ECO:0000313" key="8">
    <source>
        <dbReference type="Proteomes" id="UP000037043"/>
    </source>
</evidence>
<keyword evidence="3 4" id="KW-0560">Oxidoreductase</keyword>
<accession>A0A0L6ZAK7</accession>
<dbReference type="SUPFAM" id="SSF51735">
    <property type="entry name" value="NAD(P)-binding Rossmann-fold domains"/>
    <property type="match status" value="1"/>
</dbReference>
<dbReference type="Proteomes" id="UP000037043">
    <property type="component" value="Unassembled WGS sequence"/>
</dbReference>
<dbReference type="InterPro" id="IPR051402">
    <property type="entry name" value="KPR-Related"/>
</dbReference>
<evidence type="ECO:0000259" key="5">
    <source>
        <dbReference type="Pfam" id="PF02558"/>
    </source>
</evidence>
<dbReference type="PATRIC" id="fig|1121318.3.peg.1579"/>
<comment type="similarity">
    <text evidence="1 4">Belongs to the ketopantoate reductase family.</text>
</comment>
<dbReference type="FunFam" id="1.10.1040.10:FF:000017">
    <property type="entry name" value="2-dehydropantoate 2-reductase"/>
    <property type="match status" value="1"/>
</dbReference>
<name>A0A0L6ZAK7_9CLOT</name>
<dbReference type="SUPFAM" id="SSF48179">
    <property type="entry name" value="6-phosphogluconate dehydrogenase C-terminal domain-like"/>
    <property type="match status" value="1"/>
</dbReference>
<reference evidence="8" key="1">
    <citation type="submission" date="2015-08" db="EMBL/GenBank/DDBJ databases">
        <title>Genome sequence of the strict anaerobe Clostridium homopropionicum LuHBu1 (DSM 5847T).</title>
        <authorList>
            <person name="Poehlein A."/>
            <person name="Beck M."/>
            <person name="Schiel-Bengelsdorf B."/>
            <person name="Bengelsdorf F.R."/>
            <person name="Daniel R."/>
            <person name="Duerre P."/>
        </authorList>
    </citation>
    <scope>NUCLEOTIDE SEQUENCE [LARGE SCALE GENOMIC DNA]</scope>
    <source>
        <strain evidence="8">DSM 5847</strain>
    </source>
</reference>
<dbReference type="InterPro" id="IPR003710">
    <property type="entry name" value="ApbA"/>
</dbReference>
<dbReference type="NCBIfam" id="TIGR00745">
    <property type="entry name" value="apbA_panE"/>
    <property type="match status" value="1"/>
</dbReference>
<dbReference type="EMBL" id="LHUR01000021">
    <property type="protein sequence ID" value="KOA20005.1"/>
    <property type="molecule type" value="Genomic_DNA"/>
</dbReference>
<comment type="pathway">
    <text evidence="4">Cofactor biosynthesis; (R)-pantothenate biosynthesis; (R)-pantoate from 3-methyl-2-oxobutanoate: step 2/2.</text>
</comment>
<dbReference type="Gene3D" id="1.10.1040.10">
    <property type="entry name" value="N-(1-d-carboxylethyl)-l-norvaline Dehydrogenase, domain 2"/>
    <property type="match status" value="1"/>
</dbReference>
<evidence type="ECO:0000256" key="4">
    <source>
        <dbReference type="RuleBase" id="RU362068"/>
    </source>
</evidence>